<proteinExistence type="inferred from homology"/>
<dbReference type="Proteomes" id="UP000240542">
    <property type="component" value="Unassembled WGS sequence"/>
</dbReference>
<evidence type="ECO:0000313" key="10">
    <source>
        <dbReference type="Proteomes" id="UP000240542"/>
    </source>
</evidence>
<feature type="transmembrane region" description="Helical" evidence="8">
    <location>
        <begin position="312"/>
        <end position="331"/>
    </location>
</feature>
<sequence>MGWVQNYEPLGGLWGSAALAALPIAVLLLALGVARRSAHVSAALGLGCAAAVALAVYGMPVDLLASATGLGLVFGIWPIAWIAFNAVYFHNVTVETGRFESIRRALAGFSPDRRIQALLIAFGFGALLEGVAGGGSPIAITAAMMAALGFQPVKAVVLALLANTAPVAFGGLGNPLIVLGAVTGPLMDMRPEQATELFSAMVGRQLPVLSLIIPAFMVVVLAGWRRTAEVWPAVLATGLGFAVAQFLVANFVSPSLVDVVAALASMGSLWAVTKVWQPPTVWRFDNEDADAEAPAPAAGAAAHSGIRAWTPYLILIAVIFASRIGSLFPALPGWANITAWLQAATVEIPWPGLHEQVVRVAPITSEDTPYPALLSLDLLFSAGTVALIAAVIAGFVMRATPGTLLKVYWRTFVQMRWALATIMMILAIAHVMNYPGATSTLGLAFAQTGFLFPFFAAYVGWLGVFLTGSDASANSLFGPMQVISAQQLGVDPVLAGAANTSGGVMGKMISPQNLAVGATAIGQTGKESALLRQTFWWSVMLTAAVGVITFLQAHLFQWMIPG</sequence>
<keyword evidence="7 8" id="KW-0472">Membrane</keyword>
<dbReference type="PANTHER" id="PTHR30003:SF0">
    <property type="entry name" value="GLYCOLATE PERMEASE GLCA-RELATED"/>
    <property type="match status" value="1"/>
</dbReference>
<feature type="transmembrane region" description="Helical" evidence="8">
    <location>
        <begin position="167"/>
        <end position="186"/>
    </location>
</feature>
<keyword evidence="10" id="KW-1185">Reference proteome</keyword>
<feature type="transmembrane region" description="Helical" evidence="8">
    <location>
        <begin position="71"/>
        <end position="94"/>
    </location>
</feature>
<comment type="subcellular location">
    <subcellularLocation>
        <location evidence="1 8">Cell membrane</location>
        <topology evidence="1 8">Multi-pass membrane protein</topology>
    </subcellularLocation>
</comment>
<name>A0A2P8DMN0_9ACTN</name>
<evidence type="ECO:0000313" key="9">
    <source>
        <dbReference type="EMBL" id="PSK98468.1"/>
    </source>
</evidence>
<accession>A0A2P8DMN0</accession>
<dbReference type="NCBIfam" id="TIGR00795">
    <property type="entry name" value="lctP"/>
    <property type="match status" value="1"/>
</dbReference>
<feature type="transmembrane region" description="Helical" evidence="8">
    <location>
        <begin position="206"/>
        <end position="224"/>
    </location>
</feature>
<feature type="transmembrane region" description="Helical" evidence="8">
    <location>
        <begin position="138"/>
        <end position="160"/>
    </location>
</feature>
<protein>
    <recommendedName>
        <fullName evidence="8">L-lactate permease</fullName>
    </recommendedName>
</protein>
<evidence type="ECO:0000256" key="5">
    <source>
        <dbReference type="ARBA" id="ARBA00022692"/>
    </source>
</evidence>
<feature type="transmembrane region" description="Helical" evidence="8">
    <location>
        <begin position="378"/>
        <end position="396"/>
    </location>
</feature>
<dbReference type="GO" id="GO:0005886">
    <property type="term" value="C:plasma membrane"/>
    <property type="evidence" value="ECO:0007669"/>
    <property type="project" value="UniProtKB-SubCell"/>
</dbReference>
<dbReference type="EMBL" id="PYGA01000005">
    <property type="protein sequence ID" value="PSK98468.1"/>
    <property type="molecule type" value="Genomic_DNA"/>
</dbReference>
<reference evidence="9 10" key="1">
    <citation type="submission" date="2018-03" db="EMBL/GenBank/DDBJ databases">
        <title>Genomic Encyclopedia of Archaeal and Bacterial Type Strains, Phase II (KMG-II): from individual species to whole genera.</title>
        <authorList>
            <person name="Goeker M."/>
        </authorList>
    </citation>
    <scope>NUCLEOTIDE SEQUENCE [LARGE SCALE GENOMIC DNA]</scope>
    <source>
        <strain evidence="9 10">DSM 45312</strain>
    </source>
</reference>
<keyword evidence="3 8" id="KW-0813">Transport</keyword>
<dbReference type="AlphaFoldDB" id="A0A2P8DMN0"/>
<feature type="transmembrane region" description="Helical" evidence="8">
    <location>
        <begin position="12"/>
        <end position="33"/>
    </location>
</feature>
<comment type="caution">
    <text evidence="9">The sequence shown here is derived from an EMBL/GenBank/DDBJ whole genome shotgun (WGS) entry which is preliminary data.</text>
</comment>
<keyword evidence="4 8" id="KW-1003">Cell membrane</keyword>
<evidence type="ECO:0000256" key="4">
    <source>
        <dbReference type="ARBA" id="ARBA00022475"/>
    </source>
</evidence>
<feature type="transmembrane region" description="Helical" evidence="8">
    <location>
        <begin position="535"/>
        <end position="560"/>
    </location>
</feature>
<evidence type="ECO:0000256" key="1">
    <source>
        <dbReference type="ARBA" id="ARBA00004651"/>
    </source>
</evidence>
<dbReference type="Pfam" id="PF02652">
    <property type="entry name" value="Lactate_perm"/>
    <property type="match status" value="1"/>
</dbReference>
<dbReference type="GO" id="GO:0015295">
    <property type="term" value="F:solute:proton symporter activity"/>
    <property type="evidence" value="ECO:0007669"/>
    <property type="project" value="TreeGrafter"/>
</dbReference>
<dbReference type="RefSeq" id="WP_106582550.1">
    <property type="nucleotide sequence ID" value="NZ_PYGA01000005.1"/>
</dbReference>
<comment type="function">
    <text evidence="8">Uptake of L-lactate across the membrane. Can also transport D-lactate and glycolate.</text>
</comment>
<evidence type="ECO:0000256" key="6">
    <source>
        <dbReference type="ARBA" id="ARBA00022989"/>
    </source>
</evidence>
<evidence type="ECO:0000256" key="2">
    <source>
        <dbReference type="ARBA" id="ARBA00010100"/>
    </source>
</evidence>
<comment type="similarity">
    <text evidence="2 8">Belongs to the lactate permease family.</text>
</comment>
<dbReference type="InterPro" id="IPR003804">
    <property type="entry name" value="Lactate_perm"/>
</dbReference>
<organism evidence="9 10">
    <name type="scientific">Murinocardiopsis flavida</name>
    <dbReference type="NCBI Taxonomy" id="645275"/>
    <lineage>
        <taxon>Bacteria</taxon>
        <taxon>Bacillati</taxon>
        <taxon>Actinomycetota</taxon>
        <taxon>Actinomycetes</taxon>
        <taxon>Streptosporangiales</taxon>
        <taxon>Nocardiopsidaceae</taxon>
        <taxon>Murinocardiopsis</taxon>
    </lineage>
</organism>
<dbReference type="PANTHER" id="PTHR30003">
    <property type="entry name" value="L-LACTATE PERMEASE"/>
    <property type="match status" value="1"/>
</dbReference>
<feature type="transmembrane region" description="Helical" evidence="8">
    <location>
        <begin position="255"/>
        <end position="273"/>
    </location>
</feature>
<dbReference type="OrthoDB" id="9761056at2"/>
<feature type="transmembrane region" description="Helical" evidence="8">
    <location>
        <begin position="443"/>
        <end position="466"/>
    </location>
</feature>
<feature type="transmembrane region" description="Helical" evidence="8">
    <location>
        <begin position="40"/>
        <end position="59"/>
    </location>
</feature>
<keyword evidence="6 8" id="KW-1133">Transmembrane helix</keyword>
<feature type="transmembrane region" description="Helical" evidence="8">
    <location>
        <begin position="115"/>
        <end position="132"/>
    </location>
</feature>
<dbReference type="GO" id="GO:0015129">
    <property type="term" value="F:lactate transmembrane transporter activity"/>
    <property type="evidence" value="ECO:0007669"/>
    <property type="project" value="UniProtKB-UniRule"/>
</dbReference>
<evidence type="ECO:0000256" key="8">
    <source>
        <dbReference type="RuleBase" id="RU365092"/>
    </source>
</evidence>
<evidence type="ECO:0000256" key="7">
    <source>
        <dbReference type="ARBA" id="ARBA00023136"/>
    </source>
</evidence>
<feature type="transmembrane region" description="Helical" evidence="8">
    <location>
        <begin position="231"/>
        <end position="249"/>
    </location>
</feature>
<gene>
    <name evidence="9" type="ORF">CLV63_105142</name>
</gene>
<feature type="transmembrane region" description="Helical" evidence="8">
    <location>
        <begin position="417"/>
        <end position="437"/>
    </location>
</feature>
<keyword evidence="5 8" id="KW-0812">Transmembrane</keyword>
<evidence type="ECO:0000256" key="3">
    <source>
        <dbReference type="ARBA" id="ARBA00022448"/>
    </source>
</evidence>